<accession>A0ACB6ZP70</accession>
<reference evidence="1" key="1">
    <citation type="submission" date="2019-10" db="EMBL/GenBank/DDBJ databases">
        <authorList>
            <consortium name="DOE Joint Genome Institute"/>
            <person name="Kuo A."/>
            <person name="Miyauchi S."/>
            <person name="Kiss E."/>
            <person name="Drula E."/>
            <person name="Kohler A."/>
            <person name="Sanchez-Garcia M."/>
            <person name="Andreopoulos B."/>
            <person name="Barry K.W."/>
            <person name="Bonito G."/>
            <person name="Buee M."/>
            <person name="Carver A."/>
            <person name="Chen C."/>
            <person name="Cichocki N."/>
            <person name="Clum A."/>
            <person name="Culley D."/>
            <person name="Crous P.W."/>
            <person name="Fauchery L."/>
            <person name="Girlanda M."/>
            <person name="Hayes R."/>
            <person name="Keri Z."/>
            <person name="Labutti K."/>
            <person name="Lipzen A."/>
            <person name="Lombard V."/>
            <person name="Magnuson J."/>
            <person name="Maillard F."/>
            <person name="Morin E."/>
            <person name="Murat C."/>
            <person name="Nolan M."/>
            <person name="Ohm R."/>
            <person name="Pangilinan J."/>
            <person name="Pereira M."/>
            <person name="Perotto S."/>
            <person name="Peter M."/>
            <person name="Riley R."/>
            <person name="Sitrit Y."/>
            <person name="Stielow B."/>
            <person name="Szollosi G."/>
            <person name="Zifcakova L."/>
            <person name="Stursova M."/>
            <person name="Spatafora J.W."/>
            <person name="Tedersoo L."/>
            <person name="Vaario L.-M."/>
            <person name="Yamada A."/>
            <person name="Yan M."/>
            <person name="Wang P."/>
            <person name="Xu J."/>
            <person name="Bruns T."/>
            <person name="Baldrian P."/>
            <person name="Vilgalys R."/>
            <person name="Henrissat B."/>
            <person name="Grigoriev I.V."/>
            <person name="Hibbett D."/>
            <person name="Nagy L.G."/>
            <person name="Martin F.M."/>
        </authorList>
    </citation>
    <scope>NUCLEOTIDE SEQUENCE</scope>
    <source>
        <strain evidence="1">P2</strain>
    </source>
</reference>
<protein>
    <submittedName>
        <fullName evidence="1">Uncharacterized protein</fullName>
    </submittedName>
</protein>
<dbReference type="Proteomes" id="UP000886501">
    <property type="component" value="Unassembled WGS sequence"/>
</dbReference>
<name>A0ACB6ZP70_THEGA</name>
<reference evidence="1" key="2">
    <citation type="journal article" date="2020" name="Nat. Commun.">
        <title>Large-scale genome sequencing of mycorrhizal fungi provides insights into the early evolution of symbiotic traits.</title>
        <authorList>
            <person name="Miyauchi S."/>
            <person name="Kiss E."/>
            <person name="Kuo A."/>
            <person name="Drula E."/>
            <person name="Kohler A."/>
            <person name="Sanchez-Garcia M."/>
            <person name="Morin E."/>
            <person name="Andreopoulos B."/>
            <person name="Barry K.W."/>
            <person name="Bonito G."/>
            <person name="Buee M."/>
            <person name="Carver A."/>
            <person name="Chen C."/>
            <person name="Cichocki N."/>
            <person name="Clum A."/>
            <person name="Culley D."/>
            <person name="Crous P.W."/>
            <person name="Fauchery L."/>
            <person name="Girlanda M."/>
            <person name="Hayes R.D."/>
            <person name="Keri Z."/>
            <person name="LaButti K."/>
            <person name="Lipzen A."/>
            <person name="Lombard V."/>
            <person name="Magnuson J."/>
            <person name="Maillard F."/>
            <person name="Murat C."/>
            <person name="Nolan M."/>
            <person name="Ohm R.A."/>
            <person name="Pangilinan J."/>
            <person name="Pereira M.F."/>
            <person name="Perotto S."/>
            <person name="Peter M."/>
            <person name="Pfister S."/>
            <person name="Riley R."/>
            <person name="Sitrit Y."/>
            <person name="Stielow J.B."/>
            <person name="Szollosi G."/>
            <person name="Zifcakova L."/>
            <person name="Stursova M."/>
            <person name="Spatafora J.W."/>
            <person name="Tedersoo L."/>
            <person name="Vaario L.M."/>
            <person name="Yamada A."/>
            <person name="Yan M."/>
            <person name="Wang P."/>
            <person name="Xu J."/>
            <person name="Bruns T."/>
            <person name="Baldrian P."/>
            <person name="Vilgalys R."/>
            <person name="Dunand C."/>
            <person name="Henrissat B."/>
            <person name="Grigoriev I.V."/>
            <person name="Hibbett D."/>
            <person name="Nagy L.G."/>
            <person name="Martin F.M."/>
        </authorList>
    </citation>
    <scope>NUCLEOTIDE SEQUENCE</scope>
    <source>
        <strain evidence="1">P2</strain>
    </source>
</reference>
<comment type="caution">
    <text evidence="1">The sequence shown here is derived from an EMBL/GenBank/DDBJ whole genome shotgun (WGS) entry which is preliminary data.</text>
</comment>
<evidence type="ECO:0000313" key="2">
    <source>
        <dbReference type="Proteomes" id="UP000886501"/>
    </source>
</evidence>
<keyword evidence="2" id="KW-1185">Reference proteome</keyword>
<evidence type="ECO:0000313" key="1">
    <source>
        <dbReference type="EMBL" id="KAF9651210.1"/>
    </source>
</evidence>
<gene>
    <name evidence="1" type="ORF">BDM02DRAFT_3110916</name>
</gene>
<dbReference type="EMBL" id="MU117977">
    <property type="protein sequence ID" value="KAF9651210.1"/>
    <property type="molecule type" value="Genomic_DNA"/>
</dbReference>
<sequence>MFWASTMLLDHTRGKFAVGATTFALQIPTRTFGSAILTRTPKPRPALQLSEIAFSVYYPTQSGLSTKKHQYLDWIVRPIRGSLAGIAYFTGIPALLFWPIFFFYASSIKIPVHSNAPVLSPPTKGDNTKTWPLVIFSHGLAGQRTTYSHLCARIASTGKVVVVMEHRDGSGTFCHPKSPETGERDSLLYIKAADTSYGDDKKFEFRRDQLGQRRFEIYAAIEALKKLSVDGNRGNLSAIDDSEVDWSDFQGKIGFDTLQLTGHSFGAATLFSLLSHEPTEGFTPLPVTHALFLDPWLEPFERPGPVQASRNAEVKKVVLHSEGFTLWRDHMAQMVEVAKDWGDVPIYTVARTTHQSFSDYNVILPRLFIGKEVELLQKLSELSVTFLDDRMEDILGRSATREMEIETVKGRYGKEKRRLVANAGDIIVH</sequence>
<proteinExistence type="predicted"/>
<organism evidence="1 2">
    <name type="scientific">Thelephora ganbajun</name>
    <name type="common">Ganba fungus</name>
    <dbReference type="NCBI Taxonomy" id="370292"/>
    <lineage>
        <taxon>Eukaryota</taxon>
        <taxon>Fungi</taxon>
        <taxon>Dikarya</taxon>
        <taxon>Basidiomycota</taxon>
        <taxon>Agaricomycotina</taxon>
        <taxon>Agaricomycetes</taxon>
        <taxon>Thelephorales</taxon>
        <taxon>Thelephoraceae</taxon>
        <taxon>Thelephora</taxon>
    </lineage>
</organism>